<organism evidence="1 2">
    <name type="scientific">Intestinibaculum porci</name>
    <dbReference type="NCBI Taxonomy" id="2487118"/>
    <lineage>
        <taxon>Bacteria</taxon>
        <taxon>Bacillati</taxon>
        <taxon>Bacillota</taxon>
        <taxon>Erysipelotrichia</taxon>
        <taxon>Erysipelotrichales</taxon>
        <taxon>Erysipelotrichaceae</taxon>
        <taxon>Intestinibaculum</taxon>
    </lineage>
</organism>
<dbReference type="AlphaFoldDB" id="A0A3G9JG14"/>
<keyword evidence="2" id="KW-1185">Reference proteome</keyword>
<dbReference type="Proteomes" id="UP000268059">
    <property type="component" value="Chromosome"/>
</dbReference>
<accession>A0A3G9JG14</accession>
<sequence length="540" mass="61939">MGASTAEMDWVHQVQNELKKHYDEVNYDVKNIYWQTNTGMLQVDETEVKELSQNHPYNLVVIENTDQIGNKKLLDVYEENLRHFVSVVKQYNPQATVVLVMDFLADFHYRDMSIPEKSTTILNNVARDMNCHIASLHQITKNPNYMNKIGGILYDKDGNSYTITRKDVALHPNDQGMKYIAYKVLEQADITMDVGDSFADLSNPSVAPKNGWINEKKHRYYYVNGIIVKGLYQIGNVYYCFDKDTGALRKGIYKKNKYTYYADQKGKLIMYKLNGRYYNQDTQLIATKEGEKMVALFYAKEYLKKHPYKGKKRLQHYFDQIVKYKSKKKARTYTFNKTNPALVAVDFFNGKNSRDAKVCAFAYLAYALGQKKITIALHKKTNYVVIGKTFYQPNKADGFAIKLKDKVKKLKLMKAPQMKAVKTKKPTRIVKWDEKKKKLYYDNGMAVTGIAAYNNMFYAFDGQGHYDGVLTNLLRKAATSATPIATLKRLIGEPLSTSYHSSCFGTGDDGLLVYKNFIVSTFRSANDGTESYVAVKSTMQ</sequence>
<dbReference type="KEGG" id="ebm:SG0102_22390"/>
<dbReference type="InterPro" id="IPR036514">
    <property type="entry name" value="SGNH_hydro_sf"/>
</dbReference>
<dbReference type="Gene3D" id="3.40.50.1110">
    <property type="entry name" value="SGNH hydrolase"/>
    <property type="match status" value="1"/>
</dbReference>
<dbReference type="SUPFAM" id="SSF52266">
    <property type="entry name" value="SGNH hydrolase"/>
    <property type="match status" value="1"/>
</dbReference>
<dbReference type="OrthoDB" id="9808890at2"/>
<protein>
    <submittedName>
        <fullName evidence="1">Uncharacterized protein</fullName>
    </submittedName>
</protein>
<name>A0A3G9JG14_9FIRM</name>
<dbReference type="Gene3D" id="2.10.270.10">
    <property type="entry name" value="Cholin Binding"/>
    <property type="match status" value="1"/>
</dbReference>
<dbReference type="SUPFAM" id="SSF69360">
    <property type="entry name" value="Cell wall binding repeat"/>
    <property type="match status" value="1"/>
</dbReference>
<reference evidence="1 2" key="1">
    <citation type="submission" date="2018-11" db="EMBL/GenBank/DDBJ databases">
        <title>Novel Erysipelotrichaceae bacterium isolated from small intestine of a swine.</title>
        <authorList>
            <person name="Kim J.S."/>
            <person name="Choe H."/>
            <person name="Lee Y.R."/>
            <person name="Kim K.M."/>
            <person name="Park D.S."/>
        </authorList>
    </citation>
    <scope>NUCLEOTIDE SEQUENCE [LARGE SCALE GENOMIC DNA]</scope>
    <source>
        <strain evidence="1 2">SG0102</strain>
    </source>
</reference>
<gene>
    <name evidence="1" type="ORF">SG0102_22390</name>
</gene>
<evidence type="ECO:0000313" key="1">
    <source>
        <dbReference type="EMBL" id="BBH27305.1"/>
    </source>
</evidence>
<dbReference type="RefSeq" id="WP_125120050.1">
    <property type="nucleotide sequence ID" value="NZ_AP019309.1"/>
</dbReference>
<proteinExistence type="predicted"/>
<dbReference type="InParanoid" id="A0A3G9JG14"/>
<evidence type="ECO:0000313" key="2">
    <source>
        <dbReference type="Proteomes" id="UP000268059"/>
    </source>
</evidence>
<dbReference type="EMBL" id="AP019309">
    <property type="protein sequence ID" value="BBH27305.1"/>
    <property type="molecule type" value="Genomic_DNA"/>
</dbReference>